<evidence type="ECO:0000313" key="2">
    <source>
        <dbReference type="Proteomes" id="UP000007813"/>
    </source>
</evidence>
<dbReference type="Proteomes" id="UP000007813">
    <property type="component" value="Unassembled WGS sequence"/>
</dbReference>
<protein>
    <submittedName>
        <fullName evidence="1">Uncharacterized protein</fullName>
    </submittedName>
</protein>
<gene>
    <name evidence="1" type="ORF">HSB1_34910</name>
</gene>
<comment type="caution">
    <text evidence="1">The sequence shown here is derived from an EMBL/GenBank/DDBJ whole genome shotgun (WGS) entry which is preliminary data.</text>
</comment>
<name>J3JE59_9EURY</name>
<accession>J3JE59</accession>
<reference evidence="1 2" key="1">
    <citation type="journal article" date="2012" name="J. Bacteriol.">
        <title>Draft Genome Sequence of the Extremely Halophilic Archaeon Halogranum salarium B-1T.</title>
        <authorList>
            <person name="Kim K.K."/>
            <person name="Lee K.C."/>
            <person name="Lee J.S."/>
        </authorList>
    </citation>
    <scope>NUCLEOTIDE SEQUENCE [LARGE SCALE GENOMIC DNA]</scope>
    <source>
        <strain evidence="1 2">B-1</strain>
    </source>
</reference>
<proteinExistence type="predicted"/>
<dbReference type="EMBL" id="ALJD01000009">
    <property type="protein sequence ID" value="EJN58074.1"/>
    <property type="molecule type" value="Genomic_DNA"/>
</dbReference>
<evidence type="ECO:0000313" key="1">
    <source>
        <dbReference type="EMBL" id="EJN58074.1"/>
    </source>
</evidence>
<dbReference type="AlphaFoldDB" id="J3JE59"/>
<organism evidence="1 2">
    <name type="scientific">Halogranum salarium B-1</name>
    <dbReference type="NCBI Taxonomy" id="1210908"/>
    <lineage>
        <taxon>Archaea</taxon>
        <taxon>Methanobacteriati</taxon>
        <taxon>Methanobacteriota</taxon>
        <taxon>Stenosarchaea group</taxon>
        <taxon>Halobacteria</taxon>
        <taxon>Halobacteriales</taxon>
        <taxon>Haloferacaceae</taxon>
    </lineage>
</organism>
<sequence>MTRQSSSNGGAVTTLGGHSFVRPTGRRLYILVTDIVE</sequence>